<dbReference type="PANTHER" id="PTHR24321">
    <property type="entry name" value="DEHYDROGENASES, SHORT CHAIN"/>
    <property type="match status" value="1"/>
</dbReference>
<organism evidence="3 4">
    <name type="scientific">Apatococcus fuscideae</name>
    <dbReference type="NCBI Taxonomy" id="2026836"/>
    <lineage>
        <taxon>Eukaryota</taxon>
        <taxon>Viridiplantae</taxon>
        <taxon>Chlorophyta</taxon>
        <taxon>core chlorophytes</taxon>
        <taxon>Trebouxiophyceae</taxon>
        <taxon>Chlorellales</taxon>
        <taxon>Chlorellaceae</taxon>
        <taxon>Apatococcus</taxon>
    </lineage>
</organism>
<dbReference type="AlphaFoldDB" id="A0AAW1SSM7"/>
<keyword evidence="4" id="KW-1185">Reference proteome</keyword>
<accession>A0AAW1SSM7</accession>
<proteinExistence type="inferred from homology"/>
<dbReference type="InterPro" id="IPR036291">
    <property type="entry name" value="NAD(P)-bd_dom_sf"/>
</dbReference>
<dbReference type="PRINTS" id="PR00081">
    <property type="entry name" value="GDHRDH"/>
</dbReference>
<keyword evidence="2" id="KW-0560">Oxidoreductase</keyword>
<name>A0AAW1SSM7_9CHLO</name>
<dbReference type="Pfam" id="PF13561">
    <property type="entry name" value="adh_short_C2"/>
    <property type="match status" value="1"/>
</dbReference>
<comment type="caution">
    <text evidence="3">The sequence shown here is derived from an EMBL/GenBank/DDBJ whole genome shotgun (WGS) entry which is preliminary data.</text>
</comment>
<dbReference type="InterPro" id="IPR002347">
    <property type="entry name" value="SDR_fam"/>
</dbReference>
<reference evidence="3 4" key="1">
    <citation type="journal article" date="2024" name="Nat. Commun.">
        <title>Phylogenomics reveals the evolutionary origins of lichenization in chlorophyte algae.</title>
        <authorList>
            <person name="Puginier C."/>
            <person name="Libourel C."/>
            <person name="Otte J."/>
            <person name="Skaloud P."/>
            <person name="Haon M."/>
            <person name="Grisel S."/>
            <person name="Petersen M."/>
            <person name="Berrin J.G."/>
            <person name="Delaux P.M."/>
            <person name="Dal Grande F."/>
            <person name="Keller J."/>
        </authorList>
    </citation>
    <scope>NUCLEOTIDE SEQUENCE [LARGE SCALE GENOMIC DNA]</scope>
    <source>
        <strain evidence="3 4">SAG 2523</strain>
    </source>
</reference>
<dbReference type="PROSITE" id="PS00061">
    <property type="entry name" value="ADH_SHORT"/>
    <property type="match status" value="1"/>
</dbReference>
<evidence type="ECO:0000256" key="1">
    <source>
        <dbReference type="ARBA" id="ARBA00006484"/>
    </source>
</evidence>
<comment type="similarity">
    <text evidence="1">Belongs to the short-chain dehydrogenases/reductases (SDR) family.</text>
</comment>
<dbReference type="PANTHER" id="PTHR24321:SF8">
    <property type="entry name" value="ESTRADIOL 17-BETA-DEHYDROGENASE 8-RELATED"/>
    <property type="match status" value="1"/>
</dbReference>
<dbReference type="EMBL" id="JALJOV010001141">
    <property type="protein sequence ID" value="KAK9853597.1"/>
    <property type="molecule type" value="Genomic_DNA"/>
</dbReference>
<gene>
    <name evidence="3" type="ORF">WJX84_007111</name>
</gene>
<protein>
    <submittedName>
        <fullName evidence="3">Uncharacterized protein</fullName>
    </submittedName>
</protein>
<sequence>MPAIPDRLKGKIAVVTGGGNGIGTGICERLAAEGAMVWVLDIDGSAASQAAALLAQKGLMAQSAEVDTSNEAQTADWDRVLSVNVKGYSFMIKHAARLLKTNGGTDKAPCGGSIINIASISGWIGQPGFGPYSASKGAVLQLSKCAAIDLGKYGIRVNTICPGPIFTEGTKRHAAGAGQTVDELVAEMTSHMIMHRMGNIEEVAAAVSFLASDDSSFITASNLVVDGGYTAL</sequence>
<dbReference type="InterPro" id="IPR020904">
    <property type="entry name" value="Sc_DH/Rdtase_CS"/>
</dbReference>
<dbReference type="Proteomes" id="UP001485043">
    <property type="component" value="Unassembled WGS sequence"/>
</dbReference>
<dbReference type="SUPFAM" id="SSF51735">
    <property type="entry name" value="NAD(P)-binding Rossmann-fold domains"/>
    <property type="match status" value="1"/>
</dbReference>
<evidence type="ECO:0000256" key="2">
    <source>
        <dbReference type="ARBA" id="ARBA00023002"/>
    </source>
</evidence>
<dbReference type="FunFam" id="3.40.50.720:FF:000084">
    <property type="entry name" value="Short-chain dehydrogenase reductase"/>
    <property type="match status" value="1"/>
</dbReference>
<evidence type="ECO:0000313" key="3">
    <source>
        <dbReference type="EMBL" id="KAK9853597.1"/>
    </source>
</evidence>
<dbReference type="CDD" id="cd05233">
    <property type="entry name" value="SDR_c"/>
    <property type="match status" value="1"/>
</dbReference>
<dbReference type="Gene3D" id="3.40.50.720">
    <property type="entry name" value="NAD(P)-binding Rossmann-like Domain"/>
    <property type="match status" value="2"/>
</dbReference>
<dbReference type="GO" id="GO:0016491">
    <property type="term" value="F:oxidoreductase activity"/>
    <property type="evidence" value="ECO:0007669"/>
    <property type="project" value="UniProtKB-KW"/>
</dbReference>
<evidence type="ECO:0000313" key="4">
    <source>
        <dbReference type="Proteomes" id="UP001485043"/>
    </source>
</evidence>
<dbReference type="PRINTS" id="PR00080">
    <property type="entry name" value="SDRFAMILY"/>
</dbReference>